<dbReference type="Proteomes" id="UP001501510">
    <property type="component" value="Unassembled WGS sequence"/>
</dbReference>
<evidence type="ECO:0000313" key="3">
    <source>
        <dbReference type="Proteomes" id="UP001501510"/>
    </source>
</evidence>
<dbReference type="InterPro" id="IPR014255">
    <property type="entry name" value="Spore_coat_CotS"/>
</dbReference>
<dbReference type="PANTHER" id="PTHR39179">
    <property type="entry name" value="SPORE COAT PROTEIN I"/>
    <property type="match status" value="1"/>
</dbReference>
<dbReference type="EMBL" id="BAAACG010000019">
    <property type="protein sequence ID" value="GAA0747281.1"/>
    <property type="molecule type" value="Genomic_DNA"/>
</dbReference>
<proteinExistence type="predicted"/>
<evidence type="ECO:0000313" key="2">
    <source>
        <dbReference type="EMBL" id="GAA0747281.1"/>
    </source>
</evidence>
<comment type="caution">
    <text evidence="2">The sequence shown here is derived from an EMBL/GenBank/DDBJ whole genome shotgun (WGS) entry which is preliminary data.</text>
</comment>
<dbReference type="InterPro" id="IPR047175">
    <property type="entry name" value="CotS-like"/>
</dbReference>
<sequence length="358" mass="43464">MTYKSKSFDINLLSEENVKKYVLPKYNLQNTEVYQIKFKNTDKQRAIYKVVDENETYCLKKVYFDKSELLFVYSAIEWLYRYGINVPRILPTKDRNRFVNYNNMLFILTPWVLGDKCDYDDKKHVIKSIENLSNMHYYCKNFTPIKGGYRKEKKDILFKSYKKHFYQLIKCSNYAFKCKDKFSDIFLESFDKNLFLANISVQISSTIQNFNLKRCLCHLDYVNKNIIVDYKNNIWTIDFDKCAIEYRVHDISYFLRRLLRRSSTNWDVDLTIDVLNSYDEKDPLTFDEYKYILSYLCFPQKFWKISKDYYNNIKKCNKHSFQKILNKSTENINNQMNFVYKFSKHIENKFNKSLIDYN</sequence>
<accession>A0ABP3V2T8</accession>
<gene>
    <name evidence="2" type="ORF">GCM10008906_36200</name>
</gene>
<keyword evidence="2" id="KW-0167">Capsid protein</keyword>
<dbReference type="SUPFAM" id="SSF56112">
    <property type="entry name" value="Protein kinase-like (PK-like)"/>
    <property type="match status" value="1"/>
</dbReference>
<evidence type="ECO:0000259" key="1">
    <source>
        <dbReference type="Pfam" id="PF01636"/>
    </source>
</evidence>
<dbReference type="InterPro" id="IPR002575">
    <property type="entry name" value="Aminoglycoside_PTrfase"/>
</dbReference>
<keyword evidence="3" id="KW-1185">Reference proteome</keyword>
<dbReference type="InterPro" id="IPR011009">
    <property type="entry name" value="Kinase-like_dom_sf"/>
</dbReference>
<dbReference type="PANTHER" id="PTHR39179:SF1">
    <property type="entry name" value="SPORE COAT PROTEIN I"/>
    <property type="match status" value="1"/>
</dbReference>
<dbReference type="Gene3D" id="3.30.200.20">
    <property type="entry name" value="Phosphorylase Kinase, domain 1"/>
    <property type="match status" value="1"/>
</dbReference>
<dbReference type="RefSeq" id="WP_343764040.1">
    <property type="nucleotide sequence ID" value="NZ_BAAACG010000019.1"/>
</dbReference>
<reference evidence="3" key="1">
    <citation type="journal article" date="2019" name="Int. J. Syst. Evol. Microbiol.">
        <title>The Global Catalogue of Microorganisms (GCM) 10K type strain sequencing project: providing services to taxonomists for standard genome sequencing and annotation.</title>
        <authorList>
            <consortium name="The Broad Institute Genomics Platform"/>
            <consortium name="The Broad Institute Genome Sequencing Center for Infectious Disease"/>
            <person name="Wu L."/>
            <person name="Ma J."/>
        </authorList>
    </citation>
    <scope>NUCLEOTIDE SEQUENCE [LARGE SCALE GENOMIC DNA]</scope>
    <source>
        <strain evidence="3">JCM 1407</strain>
    </source>
</reference>
<name>A0ABP3V2T8_9CLOT</name>
<feature type="domain" description="Aminoglycoside phosphotransferase" evidence="1">
    <location>
        <begin position="48"/>
        <end position="272"/>
    </location>
</feature>
<dbReference type="Gene3D" id="3.90.1200.10">
    <property type="match status" value="1"/>
</dbReference>
<protein>
    <submittedName>
        <fullName evidence="2">CotS family spore coat protein</fullName>
    </submittedName>
</protein>
<dbReference type="Pfam" id="PF01636">
    <property type="entry name" value="APH"/>
    <property type="match status" value="1"/>
</dbReference>
<dbReference type="NCBIfam" id="TIGR02906">
    <property type="entry name" value="spore_CotS"/>
    <property type="match status" value="1"/>
</dbReference>
<organism evidence="2 3">
    <name type="scientific">Clostridium oceanicum</name>
    <dbReference type="NCBI Taxonomy" id="1543"/>
    <lineage>
        <taxon>Bacteria</taxon>
        <taxon>Bacillati</taxon>
        <taxon>Bacillota</taxon>
        <taxon>Clostridia</taxon>
        <taxon>Eubacteriales</taxon>
        <taxon>Clostridiaceae</taxon>
        <taxon>Clostridium</taxon>
    </lineage>
</organism>
<keyword evidence="2" id="KW-0946">Virion</keyword>